<dbReference type="Proteomes" id="UP000814033">
    <property type="component" value="Unassembled WGS sequence"/>
</dbReference>
<name>A0ACB8RJH8_9AGAM</name>
<protein>
    <submittedName>
        <fullName evidence="1">Uncharacterized protein</fullName>
    </submittedName>
</protein>
<evidence type="ECO:0000313" key="2">
    <source>
        <dbReference type="Proteomes" id="UP000814033"/>
    </source>
</evidence>
<proteinExistence type="predicted"/>
<keyword evidence="2" id="KW-1185">Reference proteome</keyword>
<reference evidence="1" key="2">
    <citation type="journal article" date="2022" name="New Phytol.">
        <title>Evolutionary transition to the ectomycorrhizal habit in the genomes of a hyperdiverse lineage of mushroom-forming fungi.</title>
        <authorList>
            <person name="Looney B."/>
            <person name="Miyauchi S."/>
            <person name="Morin E."/>
            <person name="Drula E."/>
            <person name="Courty P.E."/>
            <person name="Kohler A."/>
            <person name="Kuo A."/>
            <person name="LaButti K."/>
            <person name="Pangilinan J."/>
            <person name="Lipzen A."/>
            <person name="Riley R."/>
            <person name="Andreopoulos W."/>
            <person name="He G."/>
            <person name="Johnson J."/>
            <person name="Nolan M."/>
            <person name="Tritt A."/>
            <person name="Barry K.W."/>
            <person name="Grigoriev I.V."/>
            <person name="Nagy L.G."/>
            <person name="Hibbett D."/>
            <person name="Henrissat B."/>
            <person name="Matheny P.B."/>
            <person name="Labbe J."/>
            <person name="Martin F.M."/>
        </authorList>
    </citation>
    <scope>NUCLEOTIDE SEQUENCE</scope>
    <source>
        <strain evidence="1">FP105234-sp</strain>
    </source>
</reference>
<comment type="caution">
    <text evidence="1">The sequence shown here is derived from an EMBL/GenBank/DDBJ whole genome shotgun (WGS) entry which is preliminary data.</text>
</comment>
<accession>A0ACB8RJH8</accession>
<evidence type="ECO:0000313" key="1">
    <source>
        <dbReference type="EMBL" id="KAI0043755.1"/>
    </source>
</evidence>
<dbReference type="EMBL" id="MU276005">
    <property type="protein sequence ID" value="KAI0043755.1"/>
    <property type="molecule type" value="Genomic_DNA"/>
</dbReference>
<organism evidence="1 2">
    <name type="scientific">Auriscalpium vulgare</name>
    <dbReference type="NCBI Taxonomy" id="40419"/>
    <lineage>
        <taxon>Eukaryota</taxon>
        <taxon>Fungi</taxon>
        <taxon>Dikarya</taxon>
        <taxon>Basidiomycota</taxon>
        <taxon>Agaricomycotina</taxon>
        <taxon>Agaricomycetes</taxon>
        <taxon>Russulales</taxon>
        <taxon>Auriscalpiaceae</taxon>
        <taxon>Auriscalpium</taxon>
    </lineage>
</organism>
<gene>
    <name evidence="1" type="ORF">FA95DRAFT_1681672</name>
</gene>
<sequence length="595" mass="65816">MISISETKNDRELVRASVVAQIRTFHQQLADLKSELNKTLPISFLPNELLARILLEVAYSTGHIITITCNRAWMPILYVCRRWTACALALPALWSHIAVRSSEWFTHPPALMDLARAGNYPLTCDMILLDTASVALARAFLCDRGARVRTLRLWSMLAAVEDLFAGVQDLPILEELVLDKATYSGTALFPEHLLRAAPRLSSVSLHGMRIHSWGLLANLTELSVGMRGMSPVPGVPLAELLGSLAQSPGLRALTLNSVLAQDADTLATLLQHRPLIPSTELPALERLDIFESCHGIGALLSSLAIPPTAKLLLMPLFVHSERELKFFTHPLRRILHRAERPLMRALAVEVKYTFLVTLVLRRTRDVHVPDSGQVEVRMILREGLGRRMLRTTALRMLDAFPLEGVVDVDCAGLPRTLYSRATWRAIFSRLPRAARLHGGAEDAMLNMVGGLLDVLRSGPQASKSTLKQRNRVLQHTEDCPSSVYLSVLRSTGPVRYGDPYRISARLEELLALYRDAHAGQVWDELELVGRGVPFRTGLLGPLAKRLLIGTTVWTPDYEGQMVMGLAGDVEEIGMLAVHAAPLPTTVMVSDVPMHE</sequence>
<reference evidence="1" key="1">
    <citation type="submission" date="2021-02" db="EMBL/GenBank/DDBJ databases">
        <authorList>
            <consortium name="DOE Joint Genome Institute"/>
            <person name="Ahrendt S."/>
            <person name="Looney B.P."/>
            <person name="Miyauchi S."/>
            <person name="Morin E."/>
            <person name="Drula E."/>
            <person name="Courty P.E."/>
            <person name="Chicoki N."/>
            <person name="Fauchery L."/>
            <person name="Kohler A."/>
            <person name="Kuo A."/>
            <person name="Labutti K."/>
            <person name="Pangilinan J."/>
            <person name="Lipzen A."/>
            <person name="Riley R."/>
            <person name="Andreopoulos W."/>
            <person name="He G."/>
            <person name="Johnson J."/>
            <person name="Barry K.W."/>
            <person name="Grigoriev I.V."/>
            <person name="Nagy L."/>
            <person name="Hibbett D."/>
            <person name="Henrissat B."/>
            <person name="Matheny P.B."/>
            <person name="Labbe J."/>
            <person name="Martin F."/>
        </authorList>
    </citation>
    <scope>NUCLEOTIDE SEQUENCE</scope>
    <source>
        <strain evidence="1">FP105234-sp</strain>
    </source>
</reference>